<gene>
    <name evidence="2" type="ordered locus">Avin_16560</name>
</gene>
<dbReference type="eggNOG" id="COG3039">
    <property type="taxonomic scope" value="Bacteria"/>
</dbReference>
<dbReference type="RefSeq" id="WP_004543205.1">
    <property type="nucleotide sequence ID" value="NC_012560.1"/>
</dbReference>
<reference evidence="2 3" key="1">
    <citation type="journal article" date="2009" name="J. Bacteriol.">
        <title>Genome sequence of Azotobacter vinelandii, an obligate aerobe specialized to support diverse anaerobic metabolic processes.</title>
        <authorList>
            <person name="Setubal J.C."/>
            <person name="dos Santos P."/>
            <person name="Goldman B.S."/>
            <person name="Ertesvag H."/>
            <person name="Espin G."/>
            <person name="Rubio L.M."/>
            <person name="Valla S."/>
            <person name="Almeida N.F."/>
            <person name="Balasubramanian D."/>
            <person name="Cromes L."/>
            <person name="Curatti L."/>
            <person name="Du Z."/>
            <person name="Godsy E."/>
            <person name="Goodner B."/>
            <person name="Hellner-Burris K."/>
            <person name="Hernandez J.A."/>
            <person name="Houmiel K."/>
            <person name="Imperial J."/>
            <person name="Kennedy C."/>
            <person name="Larson T.J."/>
            <person name="Latreille P."/>
            <person name="Ligon L.S."/>
            <person name="Lu J."/>
            <person name="Maerk M."/>
            <person name="Miller N.M."/>
            <person name="Norton S."/>
            <person name="O'Carroll I.P."/>
            <person name="Paulsen I."/>
            <person name="Raulfs E.C."/>
            <person name="Roemer R."/>
            <person name="Rosser J."/>
            <person name="Segura D."/>
            <person name="Slater S."/>
            <person name="Stricklin S.L."/>
            <person name="Studholme D.J."/>
            <person name="Sun J."/>
            <person name="Viana C.J."/>
            <person name="Wallin E."/>
            <person name="Wang B."/>
            <person name="Wheeler C."/>
            <person name="Zhu H."/>
            <person name="Dean D.R."/>
            <person name="Dixon R."/>
            <person name="Wood D."/>
        </authorList>
    </citation>
    <scope>NUCLEOTIDE SEQUENCE [LARGE SCALE GENOMIC DNA]</scope>
    <source>
        <strain evidence="3">DJ / ATCC BAA-1303</strain>
    </source>
</reference>
<accession>C1DSB4</accession>
<dbReference type="GeneID" id="88184934"/>
<evidence type="ECO:0000313" key="3">
    <source>
        <dbReference type="Proteomes" id="UP000002424"/>
    </source>
</evidence>
<name>C1DSB4_AZOVD</name>
<dbReference type="HOGENOM" id="CLU_049873_14_0_6"/>
<evidence type="ECO:0000313" key="2">
    <source>
        <dbReference type="EMBL" id="ACO77869.1"/>
    </source>
</evidence>
<dbReference type="Proteomes" id="UP000002424">
    <property type="component" value="Chromosome"/>
</dbReference>
<evidence type="ECO:0000259" key="1">
    <source>
        <dbReference type="Pfam" id="PF05598"/>
    </source>
</evidence>
<protein>
    <recommendedName>
        <fullName evidence="1">Transposase InsH N-terminal domain-containing protein</fullName>
    </recommendedName>
</protein>
<proteinExistence type="predicted"/>
<dbReference type="EnsemblBacteria" id="ACO77869">
    <property type="protein sequence ID" value="ACO77869"/>
    <property type="gene ID" value="Avin_16560"/>
</dbReference>
<dbReference type="STRING" id="322710.Avin_16560"/>
<keyword evidence="3" id="KW-1185">Reference proteome</keyword>
<feature type="domain" description="Transposase InsH N-terminal" evidence="1">
    <location>
        <begin position="10"/>
        <end position="92"/>
    </location>
</feature>
<dbReference type="EMBL" id="CP001157">
    <property type="protein sequence ID" value="ACO77869.1"/>
    <property type="molecule type" value="Genomic_DNA"/>
</dbReference>
<dbReference type="InterPro" id="IPR008490">
    <property type="entry name" value="Transposase_InsH_N"/>
</dbReference>
<organism evidence="2 3">
    <name type="scientific">Azotobacter vinelandii (strain DJ / ATCC BAA-1303)</name>
    <dbReference type="NCBI Taxonomy" id="322710"/>
    <lineage>
        <taxon>Bacteria</taxon>
        <taxon>Pseudomonadati</taxon>
        <taxon>Pseudomonadota</taxon>
        <taxon>Gammaproteobacteria</taxon>
        <taxon>Pseudomonadales</taxon>
        <taxon>Pseudomonadaceae</taxon>
        <taxon>Azotobacter</taxon>
    </lineage>
</organism>
<dbReference type="AlphaFoldDB" id="C1DSB4"/>
<sequence length="116" mass="13571">MLNLFADQEREAKLDSLGNPLALLSKHVNFAAMAAEIDRWVLRPSRAKGARSPYPIELMTCLLVLQHLFNLSDEQVEYQLLDRLSFHRFETLQHASRAIGDWIHFYNHRRPTRRSV</sequence>
<dbReference type="Pfam" id="PF05598">
    <property type="entry name" value="DUF772"/>
    <property type="match status" value="1"/>
</dbReference>
<dbReference type="KEGG" id="avn:Avin_16560"/>